<dbReference type="InterPro" id="IPR051610">
    <property type="entry name" value="GPI/OXD"/>
</dbReference>
<evidence type="ECO:0000313" key="4">
    <source>
        <dbReference type="Proteomes" id="UP001056890"/>
    </source>
</evidence>
<sequence>MADHRPVHLTQIPVQGAKSLYPEPFASLVRHRTRRRLGDHFGLTNFGVNFTTLAPGAISALKHHHSRQDEFIYILSGTPTLVHGDEEFPMSPGDCIGFKASSGLAHQLLNRSSADVTYLEVGDRLPADTVEYPDDDLALVQGADGAWSALHKDGTPY</sequence>
<dbReference type="Pfam" id="PF07883">
    <property type="entry name" value="Cupin_2"/>
    <property type="match status" value="1"/>
</dbReference>
<dbReference type="Proteomes" id="UP001056890">
    <property type="component" value="Chromosome"/>
</dbReference>
<dbReference type="PANTHER" id="PTHR35848:SF9">
    <property type="entry name" value="SLL1358 PROTEIN"/>
    <property type="match status" value="1"/>
</dbReference>
<protein>
    <submittedName>
        <fullName evidence="3">Cupin domain-containing protein</fullName>
    </submittedName>
</protein>
<dbReference type="GO" id="GO:0046872">
    <property type="term" value="F:metal ion binding"/>
    <property type="evidence" value="ECO:0007669"/>
    <property type="project" value="UniProtKB-KW"/>
</dbReference>
<evidence type="ECO:0000313" key="3">
    <source>
        <dbReference type="EMBL" id="USV59286.1"/>
    </source>
</evidence>
<dbReference type="InterPro" id="IPR014710">
    <property type="entry name" value="RmlC-like_jellyroll"/>
</dbReference>
<dbReference type="PANTHER" id="PTHR35848">
    <property type="entry name" value="OXALATE-BINDING PROTEIN"/>
    <property type="match status" value="1"/>
</dbReference>
<name>A0AAE9SEA1_9GAMM</name>
<feature type="domain" description="Cupin type-2" evidence="2">
    <location>
        <begin position="50"/>
        <end position="121"/>
    </location>
</feature>
<evidence type="ECO:0000259" key="2">
    <source>
        <dbReference type="Pfam" id="PF07883"/>
    </source>
</evidence>
<dbReference type="AlphaFoldDB" id="A0AAE9SEA1"/>
<dbReference type="SUPFAM" id="SSF51182">
    <property type="entry name" value="RmlC-like cupins"/>
    <property type="match status" value="1"/>
</dbReference>
<reference evidence="3" key="1">
    <citation type="submission" date="2022-06" db="EMBL/GenBank/DDBJ databases">
        <title>Complete Genome of Aeromonas sp. Strain SOD01 Isolated from an Urban Freshwater Stream.</title>
        <authorList>
            <person name="Williams L.E."/>
            <person name="Brysgel T."/>
            <person name="Capestro E.M."/>
            <person name="Foltz G.V."/>
            <person name="Gardner A.E."/>
            <person name="Ingrassia J."/>
            <person name="Peterson E."/>
            <person name="Arruda J."/>
            <person name="Flaherty I."/>
            <person name="Hunt M."/>
            <person name="Pappas G."/>
            <person name="Ramsaran S."/>
            <person name="Rocha M."/>
        </authorList>
    </citation>
    <scope>NUCLEOTIDE SEQUENCE</scope>
    <source>
        <strain evidence="3">SOD01</strain>
    </source>
</reference>
<keyword evidence="4" id="KW-1185">Reference proteome</keyword>
<dbReference type="CDD" id="cd02224">
    <property type="entry name" value="cupin_SPO2919-like"/>
    <property type="match status" value="1"/>
</dbReference>
<gene>
    <name evidence="3" type="ORF">NHF51_09205</name>
</gene>
<proteinExistence type="predicted"/>
<keyword evidence="1" id="KW-0479">Metal-binding</keyword>
<dbReference type="RefSeq" id="WP_042652248.1">
    <property type="nucleotide sequence ID" value="NZ_CAWMEL010000011.1"/>
</dbReference>
<dbReference type="EMBL" id="CP099717">
    <property type="protein sequence ID" value="USV59286.1"/>
    <property type="molecule type" value="Genomic_DNA"/>
</dbReference>
<dbReference type="InterPro" id="IPR011051">
    <property type="entry name" value="RmlC_Cupin_sf"/>
</dbReference>
<dbReference type="Gene3D" id="2.60.120.10">
    <property type="entry name" value="Jelly Rolls"/>
    <property type="match status" value="1"/>
</dbReference>
<accession>A0AAE9SEA1</accession>
<evidence type="ECO:0000256" key="1">
    <source>
        <dbReference type="ARBA" id="ARBA00022723"/>
    </source>
</evidence>
<organism evidence="3 4">
    <name type="scientific">Aeromonas encheleia</name>
    <dbReference type="NCBI Taxonomy" id="73010"/>
    <lineage>
        <taxon>Bacteria</taxon>
        <taxon>Pseudomonadati</taxon>
        <taxon>Pseudomonadota</taxon>
        <taxon>Gammaproteobacteria</taxon>
        <taxon>Aeromonadales</taxon>
        <taxon>Aeromonadaceae</taxon>
        <taxon>Aeromonas</taxon>
    </lineage>
</organism>
<dbReference type="InterPro" id="IPR013096">
    <property type="entry name" value="Cupin_2"/>
</dbReference>